<keyword evidence="1" id="KW-1185">Reference proteome</keyword>
<sequence length="141" mass="15614">MDIDHRHRPQQHTWNNGLCNCGEDVSTCFVTCLLPCVTFGQIAEVVDEGKSSCVGQGIIYGLAMMIQCHWLCSCMYREKLRSKFGLRGDACGDCCIHCCCEPCALCQEHAELKSRGYNPSIGWIGPPNAPPVQMMPPSMNK</sequence>
<evidence type="ECO:0000313" key="2">
    <source>
        <dbReference type="RefSeq" id="XP_024924283.3"/>
    </source>
</evidence>
<dbReference type="Proteomes" id="UP001652623">
    <property type="component" value="Chromosome 3"/>
</dbReference>
<dbReference type="NCBIfam" id="TIGR01571">
    <property type="entry name" value="A_thal_Cys_rich"/>
    <property type="match status" value="1"/>
</dbReference>
<dbReference type="RefSeq" id="XP_024924283.3">
    <property type="nucleotide sequence ID" value="XM_025068515.3"/>
</dbReference>
<gene>
    <name evidence="2" type="primary">LOC112489663</name>
</gene>
<dbReference type="KEGG" id="zju:112489663"/>
<dbReference type="Pfam" id="PF04749">
    <property type="entry name" value="PLAC8"/>
    <property type="match status" value="1"/>
</dbReference>
<evidence type="ECO:0000313" key="1">
    <source>
        <dbReference type="Proteomes" id="UP001652623"/>
    </source>
</evidence>
<protein>
    <submittedName>
        <fullName evidence="2">Cell number regulator 2-like</fullName>
    </submittedName>
</protein>
<dbReference type="InParanoid" id="A0A6P6FR81"/>
<dbReference type="AlphaFoldDB" id="A0A6P6FR81"/>
<accession>A0A6P6FR81</accession>
<organism evidence="1 2">
    <name type="scientific">Ziziphus jujuba</name>
    <name type="common">Chinese jujube</name>
    <name type="synonym">Ziziphus sativa</name>
    <dbReference type="NCBI Taxonomy" id="326968"/>
    <lineage>
        <taxon>Eukaryota</taxon>
        <taxon>Viridiplantae</taxon>
        <taxon>Streptophyta</taxon>
        <taxon>Embryophyta</taxon>
        <taxon>Tracheophyta</taxon>
        <taxon>Spermatophyta</taxon>
        <taxon>Magnoliopsida</taxon>
        <taxon>eudicotyledons</taxon>
        <taxon>Gunneridae</taxon>
        <taxon>Pentapetalae</taxon>
        <taxon>rosids</taxon>
        <taxon>fabids</taxon>
        <taxon>Rosales</taxon>
        <taxon>Rhamnaceae</taxon>
        <taxon>Paliureae</taxon>
        <taxon>Ziziphus</taxon>
    </lineage>
</organism>
<dbReference type="PANTHER" id="PTHR15907">
    <property type="entry name" value="DUF614 FAMILY PROTEIN-RELATED"/>
    <property type="match status" value="1"/>
</dbReference>
<reference evidence="2" key="1">
    <citation type="submission" date="2025-08" db="UniProtKB">
        <authorList>
            <consortium name="RefSeq"/>
        </authorList>
    </citation>
    <scope>IDENTIFICATION</scope>
    <source>
        <tissue evidence="2">Seedling</tissue>
    </source>
</reference>
<name>A0A6P6FR81_ZIZJJ</name>
<dbReference type="InterPro" id="IPR006461">
    <property type="entry name" value="PLAC_motif_containing"/>
</dbReference>
<proteinExistence type="predicted"/>
<dbReference type="GeneID" id="112489663"/>